<dbReference type="PROSITE" id="PS50254">
    <property type="entry name" value="REL_2"/>
    <property type="match status" value="1"/>
</dbReference>
<gene>
    <name evidence="12" type="ORF">LTLLF_159245</name>
</gene>
<feature type="compositionally biased region" description="Polar residues" evidence="10">
    <location>
        <begin position="1555"/>
        <end position="1567"/>
    </location>
</feature>
<evidence type="ECO:0000313" key="13">
    <source>
        <dbReference type="Proteomes" id="UP000710432"/>
    </source>
</evidence>
<evidence type="ECO:0000313" key="12">
    <source>
        <dbReference type="EMBL" id="KAH0509672.1"/>
    </source>
</evidence>
<dbReference type="FunFam" id="2.60.40.340:FF:000001">
    <property type="entry name" value="Nuclear factor of activated T-cells, cytoplasmic, calcineurin-dependent 2"/>
    <property type="match status" value="1"/>
</dbReference>
<dbReference type="CDD" id="cd07881">
    <property type="entry name" value="RHD-n_NFAT"/>
    <property type="match status" value="1"/>
</dbReference>
<dbReference type="FunFam" id="2.60.40.10:FF:000040">
    <property type="entry name" value="Nuclear factor of activated T-cells, cytoplasmic, calcineurin-dependent 2"/>
    <property type="match status" value="1"/>
</dbReference>
<keyword evidence="9" id="KW-0539">Nucleus</keyword>
<feature type="compositionally biased region" description="Acidic residues" evidence="10">
    <location>
        <begin position="1"/>
        <end position="11"/>
    </location>
</feature>
<dbReference type="Pfam" id="PF11977">
    <property type="entry name" value="RNase_Zc3h12a"/>
    <property type="match status" value="1"/>
</dbReference>
<dbReference type="GO" id="GO:0005634">
    <property type="term" value="C:nucleus"/>
    <property type="evidence" value="ECO:0007669"/>
    <property type="project" value="UniProtKB-SubCell"/>
</dbReference>
<keyword evidence="7" id="KW-0238">DNA-binding</keyword>
<feature type="compositionally biased region" description="Low complexity" evidence="10">
    <location>
        <begin position="114"/>
        <end position="123"/>
    </location>
</feature>
<evidence type="ECO:0000256" key="8">
    <source>
        <dbReference type="ARBA" id="ARBA00023163"/>
    </source>
</evidence>
<feature type="region of interest" description="Disordered" evidence="10">
    <location>
        <begin position="1180"/>
        <end position="1199"/>
    </location>
</feature>
<feature type="compositionally biased region" description="Low complexity" evidence="10">
    <location>
        <begin position="1234"/>
        <end position="1243"/>
    </location>
</feature>
<feature type="region of interest" description="Disordered" evidence="10">
    <location>
        <begin position="1358"/>
        <end position="1378"/>
    </location>
</feature>
<reference evidence="12" key="1">
    <citation type="submission" date="2020-03" db="EMBL/GenBank/DDBJ databases">
        <title>Studies in the Genomics of Life Span.</title>
        <authorList>
            <person name="Glass D."/>
        </authorList>
    </citation>
    <scope>NUCLEOTIDE SEQUENCE</scope>
    <source>
        <strain evidence="12">LTLLF</strain>
        <tissue evidence="12">Muscle</tissue>
    </source>
</reference>
<feature type="region of interest" description="Disordered" evidence="10">
    <location>
        <begin position="1392"/>
        <end position="1621"/>
    </location>
</feature>
<feature type="region of interest" description="Disordered" evidence="10">
    <location>
        <begin position="1209"/>
        <end position="1246"/>
    </location>
</feature>
<dbReference type="Gene3D" id="2.60.40.340">
    <property type="entry name" value="Rel homology domain (RHD), DNA-binding domain"/>
    <property type="match status" value="1"/>
</dbReference>
<feature type="compositionally biased region" description="Pro residues" evidence="10">
    <location>
        <begin position="61"/>
        <end position="81"/>
    </location>
</feature>
<comment type="subcellular location">
    <subcellularLocation>
        <location evidence="2">Cytoplasm</location>
    </subcellularLocation>
    <subcellularLocation>
        <location evidence="1">Nucleus</location>
    </subcellularLocation>
</comment>
<feature type="compositionally biased region" description="Low complexity" evidence="10">
    <location>
        <begin position="1589"/>
        <end position="1615"/>
    </location>
</feature>
<dbReference type="Pfam" id="PF16179">
    <property type="entry name" value="RHD_dimer"/>
    <property type="match status" value="1"/>
</dbReference>
<evidence type="ECO:0000256" key="7">
    <source>
        <dbReference type="ARBA" id="ARBA00023125"/>
    </source>
</evidence>
<organism evidence="12 13">
    <name type="scientific">Microtus ochrogaster</name>
    <name type="common">Prairie vole</name>
    <dbReference type="NCBI Taxonomy" id="79684"/>
    <lineage>
        <taxon>Eukaryota</taxon>
        <taxon>Metazoa</taxon>
        <taxon>Chordata</taxon>
        <taxon>Craniata</taxon>
        <taxon>Vertebrata</taxon>
        <taxon>Euteleostomi</taxon>
        <taxon>Mammalia</taxon>
        <taxon>Eutheria</taxon>
        <taxon>Euarchontoglires</taxon>
        <taxon>Glires</taxon>
        <taxon>Rodentia</taxon>
        <taxon>Myomorpha</taxon>
        <taxon>Muroidea</taxon>
        <taxon>Cricetidae</taxon>
        <taxon>Arvicolinae</taxon>
        <taxon>Microtus</taxon>
    </lineage>
</organism>
<dbReference type="SUPFAM" id="SSF81296">
    <property type="entry name" value="E set domains"/>
    <property type="match status" value="1"/>
</dbReference>
<accession>A0A8J6GG52</accession>
<keyword evidence="8" id="KW-0804">Transcription</keyword>
<dbReference type="PRINTS" id="PR01789">
    <property type="entry name" value="NUCFACTORATC"/>
</dbReference>
<dbReference type="Pfam" id="PF23052">
    <property type="entry name" value="KH_N4BP1_2nd"/>
    <property type="match status" value="1"/>
</dbReference>
<dbReference type="GO" id="GO:0033173">
    <property type="term" value="P:calcineurin-NFAT signaling cascade"/>
    <property type="evidence" value="ECO:0007669"/>
    <property type="project" value="TreeGrafter"/>
</dbReference>
<name>A0A8J6GG52_MICOH</name>
<evidence type="ECO:0000256" key="3">
    <source>
        <dbReference type="ARBA" id="ARBA00022490"/>
    </source>
</evidence>
<keyword evidence="5" id="KW-0677">Repeat</keyword>
<evidence type="ECO:0000256" key="1">
    <source>
        <dbReference type="ARBA" id="ARBA00004123"/>
    </source>
</evidence>
<dbReference type="GO" id="GO:0000978">
    <property type="term" value="F:RNA polymerase II cis-regulatory region sequence-specific DNA binding"/>
    <property type="evidence" value="ECO:0007669"/>
    <property type="project" value="TreeGrafter"/>
</dbReference>
<dbReference type="CDD" id="cd22477">
    <property type="entry name" value="KH-I_NYNRIN_like"/>
    <property type="match status" value="1"/>
</dbReference>
<dbReference type="FunFam" id="3.40.50.11980:FF:000001">
    <property type="entry name" value="ZC3H12A isoform 1"/>
    <property type="match status" value="1"/>
</dbReference>
<evidence type="ECO:0000256" key="5">
    <source>
        <dbReference type="ARBA" id="ARBA00022737"/>
    </source>
</evidence>
<dbReference type="InterPro" id="IPR008967">
    <property type="entry name" value="p53-like_TF_DNA-bd_sf"/>
</dbReference>
<feature type="compositionally biased region" description="Pro residues" evidence="10">
    <location>
        <begin position="215"/>
        <end position="227"/>
    </location>
</feature>
<dbReference type="InterPro" id="IPR014756">
    <property type="entry name" value="Ig_E-set"/>
</dbReference>
<feature type="region of interest" description="Disordered" evidence="10">
    <location>
        <begin position="697"/>
        <end position="718"/>
    </location>
</feature>
<dbReference type="EMBL" id="JAATJU010022799">
    <property type="protein sequence ID" value="KAH0509672.1"/>
    <property type="molecule type" value="Genomic_DNA"/>
</dbReference>
<feature type="compositionally biased region" description="Low complexity" evidence="10">
    <location>
        <begin position="1513"/>
        <end position="1538"/>
    </location>
</feature>
<dbReference type="InterPro" id="IPR013783">
    <property type="entry name" value="Ig-like_fold"/>
</dbReference>
<evidence type="ECO:0000256" key="2">
    <source>
        <dbReference type="ARBA" id="ARBA00004496"/>
    </source>
</evidence>
<feature type="compositionally biased region" description="Polar residues" evidence="10">
    <location>
        <begin position="1577"/>
        <end position="1588"/>
    </location>
</feature>
<keyword evidence="6" id="KW-0805">Transcription regulation</keyword>
<feature type="region of interest" description="Disordered" evidence="10">
    <location>
        <begin position="203"/>
        <end position="360"/>
    </location>
</feature>
<evidence type="ECO:0000256" key="10">
    <source>
        <dbReference type="SAM" id="MobiDB-lite"/>
    </source>
</evidence>
<dbReference type="InterPro" id="IPR037059">
    <property type="entry name" value="RHD_DNA_bind_dom_sf"/>
</dbReference>
<dbReference type="Gene3D" id="3.40.50.11980">
    <property type="match status" value="1"/>
</dbReference>
<dbReference type="InterPro" id="IPR011539">
    <property type="entry name" value="RHD_DNA_bind_dom"/>
</dbReference>
<feature type="compositionally biased region" description="Polar residues" evidence="10">
    <location>
        <begin position="1185"/>
        <end position="1198"/>
    </location>
</feature>
<comment type="caution">
    <text evidence="12">The sequence shown here is derived from an EMBL/GenBank/DDBJ whole genome shotgun (WGS) entry which is preliminary data.</text>
</comment>
<dbReference type="GO" id="GO:0005737">
    <property type="term" value="C:cytoplasm"/>
    <property type="evidence" value="ECO:0007669"/>
    <property type="project" value="UniProtKB-SubCell"/>
</dbReference>
<dbReference type="Pfam" id="PF23050">
    <property type="entry name" value="KH_N4BP1_1st"/>
    <property type="match status" value="1"/>
</dbReference>
<dbReference type="PANTHER" id="PTHR12533:SF11">
    <property type="entry name" value="NUCLEAR FACTOR OF ACTIVATED T-CELLS, CYTOPLASMIC 4"/>
    <property type="match status" value="1"/>
</dbReference>
<evidence type="ECO:0000259" key="11">
    <source>
        <dbReference type="PROSITE" id="PS50254"/>
    </source>
</evidence>
<dbReference type="InterPro" id="IPR056629">
    <property type="entry name" value="KH_N4BP1_1st"/>
</dbReference>
<dbReference type="CDD" id="cd18728">
    <property type="entry name" value="PIN_N4BP1-like"/>
    <property type="match status" value="1"/>
</dbReference>
<dbReference type="Proteomes" id="UP000710432">
    <property type="component" value="Unassembled WGS sequence"/>
</dbReference>
<feature type="domain" description="RHD" evidence="11">
    <location>
        <begin position="401"/>
        <end position="582"/>
    </location>
</feature>
<dbReference type="Pfam" id="PF00554">
    <property type="entry name" value="RHD_DNA_bind"/>
    <property type="match status" value="1"/>
</dbReference>
<feature type="region of interest" description="Disordered" evidence="10">
    <location>
        <begin position="1"/>
        <end position="179"/>
    </location>
</feature>
<dbReference type="GO" id="GO:0005667">
    <property type="term" value="C:transcription regulator complex"/>
    <property type="evidence" value="ECO:0007669"/>
    <property type="project" value="TreeGrafter"/>
</dbReference>
<dbReference type="InterPro" id="IPR008366">
    <property type="entry name" value="NFAT"/>
</dbReference>
<feature type="region of interest" description="Disordered" evidence="10">
    <location>
        <begin position="766"/>
        <end position="826"/>
    </location>
</feature>
<dbReference type="GO" id="GO:0000981">
    <property type="term" value="F:DNA-binding transcription factor activity, RNA polymerase II-specific"/>
    <property type="evidence" value="ECO:0007669"/>
    <property type="project" value="TreeGrafter"/>
</dbReference>
<dbReference type="SMART" id="SM00429">
    <property type="entry name" value="IPT"/>
    <property type="match status" value="1"/>
</dbReference>
<keyword evidence="4" id="KW-0597">Phosphoprotein</keyword>
<dbReference type="InterPro" id="IPR032397">
    <property type="entry name" value="RHD_dimer"/>
</dbReference>
<dbReference type="CDD" id="cd09032">
    <property type="entry name" value="KH-I_N4BP1_like_rpt1"/>
    <property type="match status" value="1"/>
</dbReference>
<dbReference type="PANTHER" id="PTHR12533">
    <property type="entry name" value="NFAT"/>
    <property type="match status" value="1"/>
</dbReference>
<dbReference type="CDD" id="cd01178">
    <property type="entry name" value="IPT_NFAT"/>
    <property type="match status" value="1"/>
</dbReference>
<feature type="compositionally biased region" description="Gly residues" evidence="10">
    <location>
        <begin position="96"/>
        <end position="109"/>
    </location>
</feature>
<dbReference type="SUPFAM" id="SSF49417">
    <property type="entry name" value="p53-like transcription factors"/>
    <property type="match status" value="1"/>
</dbReference>
<dbReference type="InterPro" id="IPR002909">
    <property type="entry name" value="IPT_dom"/>
</dbReference>
<feature type="compositionally biased region" description="Gly residues" evidence="10">
    <location>
        <begin position="151"/>
        <end position="165"/>
    </location>
</feature>
<proteinExistence type="predicted"/>
<feature type="compositionally biased region" description="Basic and acidic residues" evidence="10">
    <location>
        <begin position="1209"/>
        <end position="1219"/>
    </location>
</feature>
<feature type="compositionally biased region" description="Polar residues" evidence="10">
    <location>
        <begin position="1426"/>
        <end position="1444"/>
    </location>
</feature>
<feature type="region of interest" description="Disordered" evidence="10">
    <location>
        <begin position="1923"/>
        <end position="1951"/>
    </location>
</feature>
<dbReference type="GO" id="GO:0045944">
    <property type="term" value="P:positive regulation of transcription by RNA polymerase II"/>
    <property type="evidence" value="ECO:0007669"/>
    <property type="project" value="UniProtKB-ARBA"/>
</dbReference>
<feature type="compositionally biased region" description="Low complexity" evidence="10">
    <location>
        <begin position="166"/>
        <end position="179"/>
    </location>
</feature>
<dbReference type="Gene3D" id="2.60.40.10">
    <property type="entry name" value="Immunoglobulins"/>
    <property type="match status" value="1"/>
</dbReference>
<feature type="compositionally biased region" description="Pro residues" evidence="10">
    <location>
        <begin position="772"/>
        <end position="783"/>
    </location>
</feature>
<feature type="compositionally biased region" description="Pro residues" evidence="10">
    <location>
        <begin position="254"/>
        <end position="263"/>
    </location>
</feature>
<dbReference type="InterPro" id="IPR056630">
    <property type="entry name" value="KH_N4BP1_2nd"/>
</dbReference>
<evidence type="ECO:0000256" key="4">
    <source>
        <dbReference type="ARBA" id="ARBA00022553"/>
    </source>
</evidence>
<sequence>MGAASCEDEELEFKLVFGEEKEAPPLGAGGPGEELDSEDAPPCCRLALGEPLPYGAAPIGIPRPPPPRPGMHSPPPRPAPSPGTWESQPARSVRLGGPGGSAGGAGGGRVLECPSIRITSISPTPDPPTSLEDTPETWGDGSPRDYPPPEGFGGYREAGSQGGGAFFSPSPGSSSLSSWSFFSDASDEAALYAACDEVESELNEAASRFGLSSPLPSPRASPRPWTPEDPWSLCGPSSGGRAPEDSWLLLSAPGPIPASPRPASPCGKRRYSSSGTPSSASPALSRRGSLGEEGPEPPPPPPLPLVRDPSSPGPFDYVGAPTTESIPQKTRRTSSEQAVALPRSEEPASCNGKLPSGTEEAVAAPGGLRKEVAGMDYLAVPSPLAWSKARIGGHSPIFRTSALPPLDWPLPSQYEQLELRIEVQPRAHHRAHYETEGSRGAVKAAPGGHPVVKLLGYSEKPLTLQMFIGTADERSLRPHAFYQVHRITGKMVATASYEAVVSGTKVLEMTLLPENNMAANIDCAGILKLRNSDIELRKGETDIGRKNTRVRLVFRVHVPQGGGKVVSVQAASVPIECSQRSAQELPQVEAYSPSACSVRGGEELVLTGSNFLPDSKVVFIERGPDGKLQWEEEAAVNRLQSSEVTLTLTVPEYSNKRVSRPVQVYFYVSNGRRKRSPTQSFKFLPVIFKEEPLPDSSLRGFPSTSGPPFGTDMDFSPPRPPYPSYPHEDPAYETPYLSESFGYSTPTLYPQTGPPPSYRSGLRMFPETGAPFRPPLPSSPPLEDPFNPQNAAHPLPAEGYNEVGPGYTPGEGASEQEKSRGGYSSGFRDSVPIQGITLEEGTGGAAMLLSGGRPPAQEWFMVQSKSKPRVHRQRLQVQRIFRVKVNAFQSRPDTPYFWLQLEGPRENTGKAKPCLGCPASCFLFKLEVSGFKLVSSGLHCCLLGLQILTSKALTPSPDCSYHFLDCKCLLFPYLFLTYSVDNIMEYLKGLCSPELWKEVRYPPVLHCAFLGAQGLFLDCLCWSTLAYLVPGPPGSLMVGGLTESFTMTQNWLEELVARFRWGPAPMITPRGGWETEVTRAFGALVWIRGDQYAGDLMQLPPAVQELLLNLVRDAAGKEDLVEWLSHVGSSSTCASPEVLICPGQQQKEGSSLVTVGESPGPFLEIGALNQASENSKKLARLGATGSPTPAQSSQQESACQLVRIRPSKQDEVTSAREEGPLVPAASSQGSANHTQALLQQRQAQRTEDRISLRSPVSALSVCPSWKSWAPGPAFGPLWPGAIAATFWKINELHSLHLAWLLSQACFSFPFWQRPMGPIQLKLPGQNPLPLNLEWKPKELTPLPRAENQACRPDGELGRETALQHSPRPETPSEVISLSGVPGDCGIIEVVTSEPPQVEPSLTSAPQAEAEQEDERSSLSDGDGLKKSSSALPTEQRGPTAQERTVAQAEMMGQSVPKAPAMSETPEAPAATAVFKVHHPPTEEGLPPASKVPPALKPAVDTEPAAPKVPPALKPAVDTEPAAPKVPSAPPKSAVPVEPTVSKATASQPAAPMLPTTPQTPAAQNMPSVKTPAVPQTPKVQTGNATKAGSATPQTPSTTKTPAASKASRASKTSAAQESTVAGLSLDEAKLLNEVQASKGRAVVPKGQGKTGRQGLQASNNLASRNKHQFLKEGLLGAWDGAQRKSAHHPQANNTVTSFQRYHEALNTPFELNLSGEPGNPGLRRVVIDGSSVAMVHGLQHFFSCRGIAMAVQYFWNRGHREVTVFVPTWQLKKNRRVRESHFLTQLHSLKMLSITPSQLENGKKITTYDYRFMIKLAEETDGVIVTNEQIHILMNNSKKLMVKDRLLPFTFAGNLFMVPDDPLGRDGPTLDEFLKKPNRLDMDIGNFLKVWKTLPPSSASISELSDEAVPEPVVGPQNVEEVREKREDSPAEELVEQLEIPKPGEQDDRDSSLASVHLLPVLYLAISSDATGLLCPEQLRRS</sequence>
<feature type="compositionally biased region" description="Basic and acidic residues" evidence="10">
    <location>
        <begin position="1414"/>
        <end position="1425"/>
    </location>
</feature>
<feature type="compositionally biased region" description="Low complexity" evidence="10">
    <location>
        <begin position="272"/>
        <end position="288"/>
    </location>
</feature>
<dbReference type="InterPro" id="IPR021869">
    <property type="entry name" value="RNase_Zc3h12_NYN"/>
</dbReference>
<protein>
    <submittedName>
        <fullName evidence="12">Nuclear factor of activated T-cells, cytoplasmic 4</fullName>
    </submittedName>
</protein>
<evidence type="ECO:0000256" key="6">
    <source>
        <dbReference type="ARBA" id="ARBA00023015"/>
    </source>
</evidence>
<keyword evidence="3" id="KW-0963">Cytoplasm</keyword>
<feature type="compositionally biased region" description="Basic and acidic residues" evidence="10">
    <location>
        <begin position="1942"/>
        <end position="1951"/>
    </location>
</feature>
<evidence type="ECO:0000256" key="9">
    <source>
        <dbReference type="ARBA" id="ARBA00023242"/>
    </source>
</evidence>